<gene>
    <name evidence="2" type="ORF">A2930_03230</name>
</gene>
<keyword evidence="1" id="KW-0472">Membrane</keyword>
<reference evidence="2 3" key="1">
    <citation type="journal article" date="2016" name="Nat. Commun.">
        <title>Thousands of microbial genomes shed light on interconnected biogeochemical processes in an aquifer system.</title>
        <authorList>
            <person name="Anantharaman K."/>
            <person name="Brown C.T."/>
            <person name="Hug L.A."/>
            <person name="Sharon I."/>
            <person name="Castelle C.J."/>
            <person name="Probst A.J."/>
            <person name="Thomas B.C."/>
            <person name="Singh A."/>
            <person name="Wilkins M.J."/>
            <person name="Karaoz U."/>
            <person name="Brodie E.L."/>
            <person name="Williams K.H."/>
            <person name="Hubbard S.S."/>
            <person name="Banfield J.F."/>
        </authorList>
    </citation>
    <scope>NUCLEOTIDE SEQUENCE [LARGE SCALE GENOMIC DNA]</scope>
</reference>
<dbReference type="AlphaFoldDB" id="A0A1F5WZG5"/>
<accession>A0A1F5WZG5</accession>
<dbReference type="EMBL" id="MFID01000019">
    <property type="protein sequence ID" value="OGF81042.1"/>
    <property type="molecule type" value="Genomic_DNA"/>
</dbReference>
<evidence type="ECO:0008006" key="4">
    <source>
        <dbReference type="Google" id="ProtNLM"/>
    </source>
</evidence>
<keyword evidence="1" id="KW-1133">Transmembrane helix</keyword>
<feature type="transmembrane region" description="Helical" evidence="1">
    <location>
        <begin position="25"/>
        <end position="46"/>
    </location>
</feature>
<feature type="transmembrane region" description="Helical" evidence="1">
    <location>
        <begin position="52"/>
        <end position="72"/>
    </location>
</feature>
<evidence type="ECO:0000256" key="1">
    <source>
        <dbReference type="SAM" id="Phobius"/>
    </source>
</evidence>
<dbReference type="STRING" id="1798351.A2930_03230"/>
<organism evidence="2 3">
    <name type="scientific">Candidatus Giovannonibacteria bacterium RIFCSPLOWO2_01_FULL_45_34</name>
    <dbReference type="NCBI Taxonomy" id="1798351"/>
    <lineage>
        <taxon>Bacteria</taxon>
        <taxon>Candidatus Giovannoniibacteriota</taxon>
    </lineage>
</organism>
<protein>
    <recommendedName>
        <fullName evidence="4">DUF3137 domain-containing protein</fullName>
    </recommendedName>
</protein>
<proteinExistence type="predicted"/>
<name>A0A1F5WZG5_9BACT</name>
<comment type="caution">
    <text evidence="2">The sequence shown here is derived from an EMBL/GenBank/DDBJ whole genome shotgun (WGS) entry which is preliminary data.</text>
</comment>
<sequence>MADFFELNLVDDVNKSAHRYIKERWGGYFIVPAILLPVFAVFEAYYFGEPRIFLIAAVIWVIGGFAWAYSVARKEFMRQFAKANGLNYVGGGNQENLKGNLFKKGNSNSRKTTHLVEGEKGGYKLGFFFYSYDVGSGDSKRTYEYSVCEIFFKGHAPDIVIESRSDWDFISYAADHQKEMPVEGFFKEHFGVYVPEDFEIETLEIFTPDVMAYLIDHAKKYNFEFIEDRLYIFKQGFISKRAELQEFFTTANYLVEKLAPRIFRLHDDVSAMKELRGK</sequence>
<evidence type="ECO:0000313" key="2">
    <source>
        <dbReference type="EMBL" id="OGF81042.1"/>
    </source>
</evidence>
<dbReference type="Proteomes" id="UP000178114">
    <property type="component" value="Unassembled WGS sequence"/>
</dbReference>
<evidence type="ECO:0000313" key="3">
    <source>
        <dbReference type="Proteomes" id="UP000178114"/>
    </source>
</evidence>
<keyword evidence="1" id="KW-0812">Transmembrane</keyword>